<evidence type="ECO:0000313" key="3">
    <source>
        <dbReference type="Proteomes" id="UP001571476"/>
    </source>
</evidence>
<name>A0ABV4SLZ1_9ACTN</name>
<organism evidence="2 3">
    <name type="scientific">Streptomyces aureus</name>
    <dbReference type="NCBI Taxonomy" id="193461"/>
    <lineage>
        <taxon>Bacteria</taxon>
        <taxon>Bacillati</taxon>
        <taxon>Actinomycetota</taxon>
        <taxon>Actinomycetes</taxon>
        <taxon>Kitasatosporales</taxon>
        <taxon>Streptomycetaceae</taxon>
        <taxon>Streptomyces</taxon>
    </lineage>
</organism>
<reference evidence="2 3" key="1">
    <citation type="submission" date="2024-08" db="EMBL/GenBank/DDBJ databases">
        <title>Genome sequence of Streptomyces aureus CACIA-1.46HGO.</title>
        <authorList>
            <person name="Evangelista-Martinez Z."/>
        </authorList>
    </citation>
    <scope>NUCLEOTIDE SEQUENCE [LARGE SCALE GENOMIC DNA]</scope>
    <source>
        <strain evidence="2 3">CACIA-1.46HGO</strain>
    </source>
</reference>
<dbReference type="InterPro" id="IPR045794">
    <property type="entry name" value="Trypco1"/>
</dbReference>
<accession>A0ABV4SLZ1</accession>
<dbReference type="NCBIfam" id="NF041216">
    <property type="entry name" value="CU044_2847_fam"/>
    <property type="match status" value="1"/>
</dbReference>
<proteinExistence type="predicted"/>
<feature type="domain" description="Trypsin-co-occurring" evidence="1">
    <location>
        <begin position="44"/>
        <end position="119"/>
    </location>
</feature>
<protein>
    <submittedName>
        <fullName evidence="2">CU044_2847 family protein</fullName>
    </submittedName>
</protein>
<sequence length="129" mass="13746">MLGNCHTFRPVSRGRHGRFGGVRDRGWRTRRLRGVRRDGVRRTARLARGPSTAQAVGTFESALDGACSAAESALRVFREGPLKPDGVEIEFGVKMSAEAGAVIAKGTAEGHLVVKLSWSATDRAATDGA</sequence>
<evidence type="ECO:0000313" key="2">
    <source>
        <dbReference type="EMBL" id="MFA3838259.1"/>
    </source>
</evidence>
<gene>
    <name evidence="2" type="ORF">ACEG43_19130</name>
</gene>
<dbReference type="Proteomes" id="UP001571476">
    <property type="component" value="Unassembled WGS sequence"/>
</dbReference>
<keyword evidence="3" id="KW-1185">Reference proteome</keyword>
<dbReference type="Pfam" id="PF19493">
    <property type="entry name" value="Trypco1"/>
    <property type="match status" value="1"/>
</dbReference>
<comment type="caution">
    <text evidence="2">The sequence shown here is derived from an EMBL/GenBank/DDBJ whole genome shotgun (WGS) entry which is preliminary data.</text>
</comment>
<evidence type="ECO:0000259" key="1">
    <source>
        <dbReference type="Pfam" id="PF19493"/>
    </source>
</evidence>
<dbReference type="RefSeq" id="WP_372563478.1">
    <property type="nucleotide sequence ID" value="NZ_JBGOSP010000008.1"/>
</dbReference>
<dbReference type="EMBL" id="JBGOSP010000008">
    <property type="protein sequence ID" value="MFA3838259.1"/>
    <property type="molecule type" value="Genomic_DNA"/>
</dbReference>